<feature type="transmembrane region" description="Helical" evidence="7">
    <location>
        <begin position="392"/>
        <end position="413"/>
    </location>
</feature>
<name>A0A5M6CEK0_9BACT</name>
<evidence type="ECO:0000259" key="9">
    <source>
        <dbReference type="Pfam" id="PF22571"/>
    </source>
</evidence>
<feature type="transmembrane region" description="Helical" evidence="7">
    <location>
        <begin position="358"/>
        <end position="380"/>
    </location>
</feature>
<feature type="domain" description="PspC-related ToastRack" evidence="10">
    <location>
        <begin position="481"/>
        <end position="568"/>
    </location>
</feature>
<evidence type="ECO:0000256" key="3">
    <source>
        <dbReference type="ARBA" id="ARBA00022692"/>
    </source>
</evidence>
<dbReference type="InterPro" id="IPR007168">
    <property type="entry name" value="Phageshock_PspC_N"/>
</dbReference>
<dbReference type="Pfam" id="PF22571">
    <property type="entry name" value="LiaI-LiaF-TM_PspC"/>
    <property type="match status" value="1"/>
</dbReference>
<evidence type="ECO:0000259" key="8">
    <source>
        <dbReference type="Pfam" id="PF04024"/>
    </source>
</evidence>
<keyword evidence="5 7" id="KW-0472">Membrane</keyword>
<dbReference type="PANTHER" id="PTHR33885">
    <property type="entry name" value="PHAGE SHOCK PROTEIN C"/>
    <property type="match status" value="1"/>
</dbReference>
<organism evidence="11 12">
    <name type="scientific">Taibaiella lutea</name>
    <dbReference type="NCBI Taxonomy" id="2608001"/>
    <lineage>
        <taxon>Bacteria</taxon>
        <taxon>Pseudomonadati</taxon>
        <taxon>Bacteroidota</taxon>
        <taxon>Chitinophagia</taxon>
        <taxon>Chitinophagales</taxon>
        <taxon>Chitinophagaceae</taxon>
        <taxon>Taibaiella</taxon>
    </lineage>
</organism>
<feature type="compositionally biased region" description="Basic and acidic residues" evidence="6">
    <location>
        <begin position="607"/>
        <end position="620"/>
    </location>
</feature>
<dbReference type="Pfam" id="PF22744">
    <property type="entry name" value="Toast-rack_PspC-Cterm"/>
    <property type="match status" value="1"/>
</dbReference>
<keyword evidence="3 7" id="KW-0812">Transmembrane</keyword>
<evidence type="ECO:0000256" key="2">
    <source>
        <dbReference type="ARBA" id="ARBA00022475"/>
    </source>
</evidence>
<evidence type="ECO:0000256" key="6">
    <source>
        <dbReference type="SAM" id="MobiDB-lite"/>
    </source>
</evidence>
<dbReference type="Pfam" id="PF04024">
    <property type="entry name" value="PspC"/>
    <property type="match status" value="2"/>
</dbReference>
<evidence type="ECO:0000256" key="5">
    <source>
        <dbReference type="ARBA" id="ARBA00023136"/>
    </source>
</evidence>
<dbReference type="InterPro" id="IPR054319">
    <property type="entry name" value="PspC-rel_ToastRack"/>
</dbReference>
<dbReference type="Proteomes" id="UP000323632">
    <property type="component" value="Unassembled WGS sequence"/>
</dbReference>
<keyword evidence="4 7" id="KW-1133">Transmembrane helix</keyword>
<dbReference type="PANTHER" id="PTHR33885:SF3">
    <property type="entry name" value="PHAGE SHOCK PROTEIN C"/>
    <property type="match status" value="1"/>
</dbReference>
<comment type="subcellular location">
    <subcellularLocation>
        <location evidence="1">Cell membrane</location>
        <topology evidence="1">Single-pass membrane protein</topology>
    </subcellularLocation>
</comment>
<dbReference type="GO" id="GO:0005886">
    <property type="term" value="C:plasma membrane"/>
    <property type="evidence" value="ECO:0007669"/>
    <property type="project" value="UniProtKB-SubCell"/>
</dbReference>
<evidence type="ECO:0000313" key="12">
    <source>
        <dbReference type="Proteomes" id="UP000323632"/>
    </source>
</evidence>
<accession>A0A5M6CEK0</accession>
<evidence type="ECO:0000259" key="10">
    <source>
        <dbReference type="Pfam" id="PF22744"/>
    </source>
</evidence>
<feature type="domain" description="Phage shock protein PspC N-terminal" evidence="8">
    <location>
        <begin position="117"/>
        <end position="173"/>
    </location>
</feature>
<comment type="caution">
    <text evidence="11">The sequence shown here is derived from an EMBL/GenBank/DDBJ whole genome shotgun (WGS) entry which is preliminary data.</text>
</comment>
<feature type="region of interest" description="Disordered" evidence="6">
    <location>
        <begin position="607"/>
        <end position="627"/>
    </location>
</feature>
<sequence>MNKIININLAGRLIPIDESAYDLLRDYLNRIKSFFSREKGGDEIVRDMEDRMGELFQDQLKKGKPCIMAEDIEHMIAIMGSPEQIENEAGEEEPSNKEKESKRSSQQEHTFFDTKGKRLSRSGSDSMVGGVCGGLASYFNIDPTIVRVAMVLITLAWGTGLLVYLLLWAVLPETFTQAPSIKRRLYRDPSHKVVGGVCAGIAAYSNVDPIIPRIIFAAPVLGTIFFNVIDSNTFLLPVVTGGIPTLALLYIILWASLPKAVTVAEKLEMRGEKVDIHNLNQAMKGEETFKNTGNQSSGLAKAISIIIKIFVFCVLGSILLTIGGIIIAVIVAMFGVATSSFFLFPFSGLVTENETYRTLLWICIIIALIVPFIGIIRLLVRVITGRKSSTSRRWISVVLSFLFGIAIFGLFWIGATIASDFKSDYTKTVELPMVQPQSDTLIVRQMMIDDNGTIGDHDWDNEFSGRWDHGDDAIRFKDDSTIAIGNMNLHFTNSLDSNFHLFIQKSSQGKNSSRAQHLAESLDFNFRQEGNVLILPNDFNLPKGQPFRGQKISIEVQIPKGKVFKTEGINDDFYTNRVFRIRRNSFSYHSEDMPNWDNDVFYKMDKDGPVSLEPKTKDSSDTDENND</sequence>
<evidence type="ECO:0000256" key="4">
    <source>
        <dbReference type="ARBA" id="ARBA00022989"/>
    </source>
</evidence>
<dbReference type="InterPro" id="IPR054321">
    <property type="entry name" value="PspC-rel_TM"/>
</dbReference>
<evidence type="ECO:0000256" key="7">
    <source>
        <dbReference type="SAM" id="Phobius"/>
    </source>
</evidence>
<dbReference type="RefSeq" id="WP_150033224.1">
    <property type="nucleotide sequence ID" value="NZ_VWSH01000003.1"/>
</dbReference>
<protein>
    <submittedName>
        <fullName evidence="11">PspC domain-containing protein</fullName>
    </submittedName>
</protein>
<feature type="region of interest" description="Disordered" evidence="6">
    <location>
        <begin position="86"/>
        <end position="124"/>
    </location>
</feature>
<feature type="domain" description="Phage shock protein PspC N-terminal" evidence="8">
    <location>
        <begin position="183"/>
        <end position="260"/>
    </location>
</feature>
<proteinExistence type="predicted"/>
<dbReference type="InterPro" id="IPR052027">
    <property type="entry name" value="PspC"/>
</dbReference>
<reference evidence="11 12" key="1">
    <citation type="submission" date="2019-09" db="EMBL/GenBank/DDBJ databases">
        <title>Genome sequence and assembly of Taibaiella sp.</title>
        <authorList>
            <person name="Chhetri G."/>
        </authorList>
    </citation>
    <scope>NUCLEOTIDE SEQUENCE [LARGE SCALE GENOMIC DNA]</scope>
    <source>
        <strain evidence="11 12">KVB11</strain>
    </source>
</reference>
<feature type="compositionally biased region" description="Basic and acidic residues" evidence="6">
    <location>
        <begin position="94"/>
        <end position="116"/>
    </location>
</feature>
<keyword evidence="12" id="KW-1185">Reference proteome</keyword>
<evidence type="ECO:0000256" key="1">
    <source>
        <dbReference type="ARBA" id="ARBA00004162"/>
    </source>
</evidence>
<keyword evidence="2" id="KW-1003">Cell membrane</keyword>
<feature type="transmembrane region" description="Helical" evidence="7">
    <location>
        <begin position="299"/>
        <end position="320"/>
    </location>
</feature>
<feature type="transmembrane region" description="Helical" evidence="7">
    <location>
        <begin position="325"/>
        <end position="346"/>
    </location>
</feature>
<feature type="transmembrane region" description="Helical" evidence="7">
    <location>
        <begin position="210"/>
        <end position="229"/>
    </location>
</feature>
<dbReference type="EMBL" id="VWSH01000003">
    <property type="protein sequence ID" value="KAA5533477.1"/>
    <property type="molecule type" value="Genomic_DNA"/>
</dbReference>
<evidence type="ECO:0000313" key="11">
    <source>
        <dbReference type="EMBL" id="KAA5533477.1"/>
    </source>
</evidence>
<feature type="domain" description="PspC-related transmembrane region" evidence="9">
    <location>
        <begin position="293"/>
        <end position="421"/>
    </location>
</feature>
<feature type="transmembrane region" description="Helical" evidence="7">
    <location>
        <begin position="148"/>
        <end position="171"/>
    </location>
</feature>
<dbReference type="AlphaFoldDB" id="A0A5M6CEK0"/>
<gene>
    <name evidence="11" type="ORF">F0919_13125</name>
</gene>
<feature type="transmembrane region" description="Helical" evidence="7">
    <location>
        <begin position="234"/>
        <end position="257"/>
    </location>
</feature>